<dbReference type="Gene3D" id="1.10.10.10">
    <property type="entry name" value="Winged helix-like DNA-binding domain superfamily/Winged helix DNA-binding domain"/>
    <property type="match status" value="1"/>
</dbReference>
<dbReference type="SUPFAM" id="SSF53850">
    <property type="entry name" value="Periplasmic binding protein-like II"/>
    <property type="match status" value="1"/>
</dbReference>
<dbReference type="GO" id="GO:0003700">
    <property type="term" value="F:DNA-binding transcription factor activity"/>
    <property type="evidence" value="ECO:0007669"/>
    <property type="project" value="InterPro"/>
</dbReference>
<keyword evidence="3 6" id="KW-0238">DNA-binding</keyword>
<keyword evidence="4" id="KW-0804">Transcription</keyword>
<evidence type="ECO:0000256" key="2">
    <source>
        <dbReference type="ARBA" id="ARBA00023015"/>
    </source>
</evidence>
<dbReference type="InterPro" id="IPR005119">
    <property type="entry name" value="LysR_subst-bd"/>
</dbReference>
<dbReference type="RefSeq" id="WP_184857178.1">
    <property type="nucleotide sequence ID" value="NZ_JACHLK010000004.1"/>
</dbReference>
<feature type="domain" description="HTH lysR-type" evidence="5">
    <location>
        <begin position="1"/>
        <end position="58"/>
    </location>
</feature>
<reference evidence="6 7" key="1">
    <citation type="submission" date="2020-08" db="EMBL/GenBank/DDBJ databases">
        <title>Functional genomics of gut bacteria from endangered species of beetles.</title>
        <authorList>
            <person name="Carlos-Shanley C."/>
        </authorList>
    </citation>
    <scope>NUCLEOTIDE SEQUENCE [LARGE SCALE GENOMIC DNA]</scope>
    <source>
        <strain evidence="6 7">S00198</strain>
    </source>
</reference>
<comment type="similarity">
    <text evidence="1">Belongs to the LysR transcriptional regulatory family.</text>
</comment>
<dbReference type="Pfam" id="PF03466">
    <property type="entry name" value="LysR_substrate"/>
    <property type="match status" value="1"/>
</dbReference>
<dbReference type="CDD" id="cd08414">
    <property type="entry name" value="PBP2_LTTR_aromatics_like"/>
    <property type="match status" value="1"/>
</dbReference>
<dbReference type="Proteomes" id="UP000575083">
    <property type="component" value="Unassembled WGS sequence"/>
</dbReference>
<evidence type="ECO:0000313" key="7">
    <source>
        <dbReference type="Proteomes" id="UP000575083"/>
    </source>
</evidence>
<organism evidence="6 7">
    <name type="scientific">Acidovorax soli</name>
    <dbReference type="NCBI Taxonomy" id="592050"/>
    <lineage>
        <taxon>Bacteria</taxon>
        <taxon>Pseudomonadati</taxon>
        <taxon>Pseudomonadota</taxon>
        <taxon>Betaproteobacteria</taxon>
        <taxon>Burkholderiales</taxon>
        <taxon>Comamonadaceae</taxon>
        <taxon>Acidovorax</taxon>
    </lineage>
</organism>
<dbReference type="SUPFAM" id="SSF46785">
    <property type="entry name" value="Winged helix' DNA-binding domain"/>
    <property type="match status" value="1"/>
</dbReference>
<proteinExistence type="inferred from homology"/>
<dbReference type="InterPro" id="IPR036388">
    <property type="entry name" value="WH-like_DNA-bd_sf"/>
</dbReference>
<keyword evidence="7" id="KW-1185">Reference proteome</keyword>
<dbReference type="AlphaFoldDB" id="A0A7X0PD62"/>
<accession>A0A7X0PD62</accession>
<gene>
    <name evidence="6" type="ORF">HNP48_002430</name>
</gene>
<evidence type="ECO:0000313" key="6">
    <source>
        <dbReference type="EMBL" id="MBB6559758.1"/>
    </source>
</evidence>
<dbReference type="GO" id="GO:0003677">
    <property type="term" value="F:DNA binding"/>
    <property type="evidence" value="ECO:0007669"/>
    <property type="project" value="UniProtKB-KW"/>
</dbReference>
<dbReference type="EMBL" id="JACHLK010000004">
    <property type="protein sequence ID" value="MBB6559758.1"/>
    <property type="molecule type" value="Genomic_DNA"/>
</dbReference>
<dbReference type="FunFam" id="1.10.10.10:FF:000001">
    <property type="entry name" value="LysR family transcriptional regulator"/>
    <property type="match status" value="1"/>
</dbReference>
<dbReference type="PROSITE" id="PS50931">
    <property type="entry name" value="HTH_LYSR"/>
    <property type="match status" value="1"/>
</dbReference>
<protein>
    <submittedName>
        <fullName evidence="6">DNA-binding transcriptional LysR family regulator</fullName>
    </submittedName>
</protein>
<dbReference type="Gene3D" id="3.40.190.10">
    <property type="entry name" value="Periplasmic binding protein-like II"/>
    <property type="match status" value="2"/>
</dbReference>
<evidence type="ECO:0000256" key="4">
    <source>
        <dbReference type="ARBA" id="ARBA00023163"/>
    </source>
</evidence>
<name>A0A7X0PD62_9BURK</name>
<evidence type="ECO:0000259" key="5">
    <source>
        <dbReference type="PROSITE" id="PS50931"/>
    </source>
</evidence>
<dbReference type="InterPro" id="IPR036390">
    <property type="entry name" value="WH_DNA-bd_sf"/>
</dbReference>
<dbReference type="GO" id="GO:0032993">
    <property type="term" value="C:protein-DNA complex"/>
    <property type="evidence" value="ECO:0007669"/>
    <property type="project" value="TreeGrafter"/>
</dbReference>
<sequence>MEMRHLRYFVAVAEELNFTRAALRLHMAQPPLSTQIRALEEEIGAELFVRDTRRVFLTQAGKEFLVRARAILAAAQAATEAARSASAGIFGRIALGVTASAMFTERLPRALRGFGRDHAHVEIDLQEMASVAQLGALYERVLDVGILRKPDMRPPEGVHLEQWYRAPLVAAVPEGHALARQEAVAMADLADEALITYPRDAGIGLYWPVMQLCAQAGFRPRVVREAREPAFMVGLVAAGLGIAIVPQDTRCMALEGVAYKPITERDAASTLYLAYRAADTDPHTEAMLATLRAVASAP</sequence>
<keyword evidence="2" id="KW-0805">Transcription regulation</keyword>
<dbReference type="Pfam" id="PF00126">
    <property type="entry name" value="HTH_1"/>
    <property type="match status" value="1"/>
</dbReference>
<dbReference type="PRINTS" id="PR00039">
    <property type="entry name" value="HTHLYSR"/>
</dbReference>
<evidence type="ECO:0000256" key="1">
    <source>
        <dbReference type="ARBA" id="ARBA00009437"/>
    </source>
</evidence>
<comment type="caution">
    <text evidence="6">The sequence shown here is derived from an EMBL/GenBank/DDBJ whole genome shotgun (WGS) entry which is preliminary data.</text>
</comment>
<dbReference type="InterPro" id="IPR000847">
    <property type="entry name" value="LysR_HTH_N"/>
</dbReference>
<dbReference type="PANTHER" id="PTHR30346">
    <property type="entry name" value="TRANSCRIPTIONAL DUAL REGULATOR HCAR-RELATED"/>
    <property type="match status" value="1"/>
</dbReference>
<dbReference type="PANTHER" id="PTHR30346:SF17">
    <property type="entry name" value="LYSR FAMILY TRANSCRIPTIONAL REGULATOR"/>
    <property type="match status" value="1"/>
</dbReference>
<evidence type="ECO:0000256" key="3">
    <source>
        <dbReference type="ARBA" id="ARBA00023125"/>
    </source>
</evidence>